<evidence type="ECO:0000259" key="12">
    <source>
        <dbReference type="Pfam" id="PF00593"/>
    </source>
</evidence>
<dbReference type="Proteomes" id="UP000262142">
    <property type="component" value="Unassembled WGS sequence"/>
</dbReference>
<dbReference type="AlphaFoldDB" id="A0A383U3A3"/>
<keyword evidence="6 11" id="KW-0798">TonB box</keyword>
<keyword evidence="8" id="KW-0675">Receptor</keyword>
<feature type="domain" description="TonB-dependent receptor plug" evidence="13">
    <location>
        <begin position="45"/>
        <end position="131"/>
    </location>
</feature>
<reference evidence="14 15" key="1">
    <citation type="submission" date="2018-09" db="EMBL/GenBank/DDBJ databases">
        <authorList>
            <consortium name="Pathogen Informatics"/>
        </authorList>
    </citation>
    <scope>NUCLEOTIDE SEQUENCE [LARGE SCALE GENOMIC DNA]</scope>
    <source>
        <strain evidence="14 15">OH-22767</strain>
    </source>
</reference>
<keyword evidence="9 10" id="KW-0998">Cell outer membrane</keyword>
<name>A0A383U3A3_9FLAO</name>
<dbReference type="PANTHER" id="PTHR30069">
    <property type="entry name" value="TONB-DEPENDENT OUTER MEMBRANE RECEPTOR"/>
    <property type="match status" value="1"/>
</dbReference>
<evidence type="ECO:0000256" key="2">
    <source>
        <dbReference type="ARBA" id="ARBA00022448"/>
    </source>
</evidence>
<keyword evidence="15" id="KW-1185">Reference proteome</keyword>
<dbReference type="GO" id="GO:0015344">
    <property type="term" value="F:siderophore uptake transmembrane transporter activity"/>
    <property type="evidence" value="ECO:0007669"/>
    <property type="project" value="TreeGrafter"/>
</dbReference>
<comment type="similarity">
    <text evidence="10 11">Belongs to the TonB-dependent receptor family.</text>
</comment>
<dbReference type="SUPFAM" id="SSF56935">
    <property type="entry name" value="Porins"/>
    <property type="match status" value="1"/>
</dbReference>
<accession>A0A383U3A3</accession>
<gene>
    <name evidence="14" type="primary">btuB_2</name>
    <name evidence="14" type="ORF">SAMEA104719789_01476</name>
</gene>
<evidence type="ECO:0000256" key="4">
    <source>
        <dbReference type="ARBA" id="ARBA00022692"/>
    </source>
</evidence>
<keyword evidence="5" id="KW-0732">Signal</keyword>
<dbReference type="GO" id="GO:0009279">
    <property type="term" value="C:cell outer membrane"/>
    <property type="evidence" value="ECO:0007669"/>
    <property type="project" value="UniProtKB-SubCell"/>
</dbReference>
<dbReference type="InterPro" id="IPR000531">
    <property type="entry name" value="Beta-barrel_TonB"/>
</dbReference>
<keyword evidence="7 10" id="KW-0472">Membrane</keyword>
<evidence type="ECO:0000313" key="15">
    <source>
        <dbReference type="Proteomes" id="UP000262142"/>
    </source>
</evidence>
<dbReference type="InterPro" id="IPR037066">
    <property type="entry name" value="Plug_dom_sf"/>
</dbReference>
<keyword evidence="3 10" id="KW-1134">Transmembrane beta strand</keyword>
<dbReference type="Gene3D" id="2.170.130.10">
    <property type="entry name" value="TonB-dependent receptor, plug domain"/>
    <property type="match status" value="1"/>
</dbReference>
<protein>
    <submittedName>
        <fullName evidence="14">Outer membrane cobalamin translocator</fullName>
    </submittedName>
</protein>
<keyword evidence="2 10" id="KW-0813">Transport</keyword>
<evidence type="ECO:0000256" key="7">
    <source>
        <dbReference type="ARBA" id="ARBA00023136"/>
    </source>
</evidence>
<evidence type="ECO:0000256" key="3">
    <source>
        <dbReference type="ARBA" id="ARBA00022452"/>
    </source>
</evidence>
<dbReference type="EMBL" id="UNSC01000007">
    <property type="protein sequence ID" value="SZD74020.1"/>
    <property type="molecule type" value="Genomic_DNA"/>
</dbReference>
<evidence type="ECO:0000256" key="10">
    <source>
        <dbReference type="PROSITE-ProRule" id="PRU01360"/>
    </source>
</evidence>
<evidence type="ECO:0000256" key="6">
    <source>
        <dbReference type="ARBA" id="ARBA00023077"/>
    </source>
</evidence>
<dbReference type="InterPro" id="IPR039426">
    <property type="entry name" value="TonB-dep_rcpt-like"/>
</dbReference>
<evidence type="ECO:0000256" key="5">
    <source>
        <dbReference type="ARBA" id="ARBA00022729"/>
    </source>
</evidence>
<proteinExistence type="inferred from homology"/>
<evidence type="ECO:0000259" key="13">
    <source>
        <dbReference type="Pfam" id="PF07715"/>
    </source>
</evidence>
<dbReference type="InterPro" id="IPR012910">
    <property type="entry name" value="Plug_dom"/>
</dbReference>
<dbReference type="InterPro" id="IPR036942">
    <property type="entry name" value="Beta-barrel_TonB_sf"/>
</dbReference>
<dbReference type="PROSITE" id="PS52016">
    <property type="entry name" value="TONB_DEPENDENT_REC_3"/>
    <property type="match status" value="1"/>
</dbReference>
<evidence type="ECO:0000256" key="8">
    <source>
        <dbReference type="ARBA" id="ARBA00023170"/>
    </source>
</evidence>
<evidence type="ECO:0000256" key="11">
    <source>
        <dbReference type="RuleBase" id="RU003357"/>
    </source>
</evidence>
<organism evidence="14 15">
    <name type="scientific">Candidatus Ornithobacterium hominis</name>
    <dbReference type="NCBI Taxonomy" id="2497989"/>
    <lineage>
        <taxon>Bacteria</taxon>
        <taxon>Pseudomonadati</taxon>
        <taxon>Bacteroidota</taxon>
        <taxon>Flavobacteriia</taxon>
        <taxon>Flavobacteriales</taxon>
        <taxon>Weeksellaceae</taxon>
        <taxon>Ornithobacterium</taxon>
    </lineage>
</organism>
<evidence type="ECO:0000313" key="14">
    <source>
        <dbReference type="EMBL" id="SZD74020.1"/>
    </source>
</evidence>
<dbReference type="Pfam" id="PF00593">
    <property type="entry name" value="TonB_dep_Rec_b-barrel"/>
    <property type="match status" value="1"/>
</dbReference>
<dbReference type="GO" id="GO:0044718">
    <property type="term" value="P:siderophore transmembrane transport"/>
    <property type="evidence" value="ECO:0007669"/>
    <property type="project" value="TreeGrafter"/>
</dbReference>
<evidence type="ECO:0000256" key="1">
    <source>
        <dbReference type="ARBA" id="ARBA00004571"/>
    </source>
</evidence>
<keyword evidence="4 10" id="KW-0812">Transmembrane</keyword>
<dbReference type="Pfam" id="PF07715">
    <property type="entry name" value="Plug"/>
    <property type="match status" value="1"/>
</dbReference>
<feature type="domain" description="TonB-dependent receptor-like beta-barrel" evidence="12">
    <location>
        <begin position="175"/>
        <end position="574"/>
    </location>
</feature>
<comment type="subcellular location">
    <subcellularLocation>
        <location evidence="1 10">Cell outer membrane</location>
        <topology evidence="1 10">Multi-pass membrane protein</topology>
    </subcellularLocation>
</comment>
<sequence>MLIAISLSAQSIDLDSIEVKANHKNLREHFHKIQKIKDSVKSQSIGISLTEILREQTPIFFKESGAGMVSSVSFRGTTAQQTAVLWNGLNINSQLLGQTDFNAVSWATADDLQVEYGSGGIMNGSGAIGGTVSLSNRPKFGKKNTQKLSLGYGSYQHLLLDYSHLMANENSYFEVKYSREQSKNDYKISSKNYENLNADFWKNDMGVNFGFLFNNQHKILFFNEFYNDKRNFSLIISTENKSRYFNYNQRHLLRYEFQQKKLKITPEIGFLKENYTYYPNIKKTENSGNGVGSLITNLQINLKPLKKIDLKWKNGWIYRESLPDENASMKQSFRREFQTSFNGFFKPYKNLQLELGARKEWVTHFESPFLYSSVINFQALKNFELKLKAASSFRAPSFNDLYFEPGGNTDLKPEYSKSYELSSGIDFRYLKLGFNLFHQNIRDMIRWMPADKGYWKAFNVDRVRIKGLEANAEAEFNLFKIKTKAKMFFSYTDAKEVKTKLSLMYVPPIQAGLNFVFQYQKFSLGWNNRYTDDVYFSLGKEENARVKEYLLSDVMLKYTFLNNKLDVAFRINNIYNKIYQTILNRYQPQRNFNIKINYELF</sequence>
<evidence type="ECO:0000256" key="9">
    <source>
        <dbReference type="ARBA" id="ARBA00023237"/>
    </source>
</evidence>
<dbReference type="PANTHER" id="PTHR30069:SF29">
    <property type="entry name" value="HEMOGLOBIN AND HEMOGLOBIN-HAPTOGLOBIN-BINDING PROTEIN 1-RELATED"/>
    <property type="match status" value="1"/>
</dbReference>
<dbReference type="Gene3D" id="2.40.170.20">
    <property type="entry name" value="TonB-dependent receptor, beta-barrel domain"/>
    <property type="match status" value="1"/>
</dbReference>